<protein>
    <submittedName>
        <fullName evidence="5">M28 family peptidase</fullName>
    </submittedName>
</protein>
<evidence type="ECO:0000313" key="6">
    <source>
        <dbReference type="Proteomes" id="UP000756387"/>
    </source>
</evidence>
<reference evidence="5 6" key="1">
    <citation type="submission" date="2020-10" db="EMBL/GenBank/DDBJ databases">
        <title>Nocardioides sp. isolated from sludge.</title>
        <authorList>
            <person name="Zhang X."/>
        </authorList>
    </citation>
    <scope>NUCLEOTIDE SEQUENCE [LARGE SCALE GENOMIC DNA]</scope>
    <source>
        <strain evidence="5 6">Y6</strain>
    </source>
</reference>
<comment type="caution">
    <text evidence="5">The sequence shown here is derived from an EMBL/GenBank/DDBJ whole genome shotgun (WGS) entry which is preliminary data.</text>
</comment>
<evidence type="ECO:0000256" key="1">
    <source>
        <dbReference type="SAM" id="MobiDB-lite"/>
    </source>
</evidence>
<dbReference type="Pfam" id="PF02225">
    <property type="entry name" value="PA"/>
    <property type="match status" value="1"/>
</dbReference>
<dbReference type="PANTHER" id="PTHR12147">
    <property type="entry name" value="METALLOPEPTIDASE M28 FAMILY MEMBER"/>
    <property type="match status" value="1"/>
</dbReference>
<dbReference type="InterPro" id="IPR046450">
    <property type="entry name" value="PA_dom_sf"/>
</dbReference>
<sequence length="525" mass="54957">MFRAVVGGAAAALVITAAPVTSASGQAEQGPGHDRGAGQVTGKATYRHLEAFQQIADDNDGTRATGTPGYEASGRYVERQLRKAGYRTERQYFDVETFTVDEVAIEVPGVDLDPVPFSYSSSTDGTVEAELVAPSNPLGCTDAQWDGVEATGKIAVVSRGECPFADKTVAAAEAGAAAVIVYNNTTGALNGTLGNPIEGSAPGVGVTQAEGEALLGAMDAGPVTGSFLLQTSIETQETFNVLAETRGGDPDNVVMLGAHLDSAPEGPGISDNATGSAAVLETAIQLAKGNRGKGKGHSKHGRKHDRGPATINNKVRFAWWGAEELGLHGSNHYVADLQANAPEELDKLAVYLNFDMVGSPNYVIGVYDANESTYEAGVEVPQGSIEAEKVFTDHFDAIGQPWVDMEYSGRSDYAAFIDAGVASTGLFTGADGTKTEEEAALFGGTAGLTYDPNYHAAGDDINNVSKEALDINARAIGAVARQLAYSTEAINGVKPPKTHPGKGHGKKKDRKDKKEKRKGPRSKRR</sequence>
<name>A0ABR9RSD4_9ACTN</name>
<dbReference type="InterPro" id="IPR045175">
    <property type="entry name" value="M28_fam"/>
</dbReference>
<feature type="chain" id="PRO_5046581305" evidence="2">
    <location>
        <begin position="24"/>
        <end position="525"/>
    </location>
</feature>
<dbReference type="Pfam" id="PF04389">
    <property type="entry name" value="Peptidase_M28"/>
    <property type="match status" value="1"/>
</dbReference>
<evidence type="ECO:0000259" key="4">
    <source>
        <dbReference type="Pfam" id="PF04389"/>
    </source>
</evidence>
<feature type="region of interest" description="Disordered" evidence="1">
    <location>
        <begin position="487"/>
        <end position="525"/>
    </location>
</feature>
<dbReference type="InterPro" id="IPR003137">
    <property type="entry name" value="PA_domain"/>
</dbReference>
<keyword evidence="6" id="KW-1185">Reference proteome</keyword>
<evidence type="ECO:0000259" key="3">
    <source>
        <dbReference type="Pfam" id="PF02225"/>
    </source>
</evidence>
<feature type="domain" description="Peptidase M28" evidence="4">
    <location>
        <begin position="240"/>
        <end position="478"/>
    </location>
</feature>
<keyword evidence="2" id="KW-0732">Signal</keyword>
<dbReference type="EMBL" id="JADCSA010000005">
    <property type="protein sequence ID" value="MBE7324479.1"/>
    <property type="molecule type" value="Genomic_DNA"/>
</dbReference>
<proteinExistence type="predicted"/>
<dbReference type="Gene3D" id="3.50.30.30">
    <property type="match status" value="1"/>
</dbReference>
<feature type="signal peptide" evidence="2">
    <location>
        <begin position="1"/>
        <end position="23"/>
    </location>
</feature>
<dbReference type="SUPFAM" id="SSF53187">
    <property type="entry name" value="Zn-dependent exopeptidases"/>
    <property type="match status" value="1"/>
</dbReference>
<evidence type="ECO:0000313" key="5">
    <source>
        <dbReference type="EMBL" id="MBE7324479.1"/>
    </source>
</evidence>
<dbReference type="Gene3D" id="3.40.630.10">
    <property type="entry name" value="Zn peptidases"/>
    <property type="match status" value="1"/>
</dbReference>
<dbReference type="SUPFAM" id="SSF52025">
    <property type="entry name" value="PA domain"/>
    <property type="match status" value="1"/>
</dbReference>
<evidence type="ECO:0000256" key="2">
    <source>
        <dbReference type="SAM" id="SignalP"/>
    </source>
</evidence>
<organism evidence="5 6">
    <name type="scientific">Nocardioides malaquae</name>
    <dbReference type="NCBI Taxonomy" id="2773426"/>
    <lineage>
        <taxon>Bacteria</taxon>
        <taxon>Bacillati</taxon>
        <taxon>Actinomycetota</taxon>
        <taxon>Actinomycetes</taxon>
        <taxon>Propionibacteriales</taxon>
        <taxon>Nocardioidaceae</taxon>
        <taxon>Nocardioides</taxon>
    </lineage>
</organism>
<dbReference type="PANTHER" id="PTHR12147:SF26">
    <property type="entry name" value="PEPTIDASE M28 DOMAIN-CONTAINING PROTEIN"/>
    <property type="match status" value="1"/>
</dbReference>
<feature type="domain" description="PA" evidence="3">
    <location>
        <begin position="127"/>
        <end position="214"/>
    </location>
</feature>
<gene>
    <name evidence="5" type="ORF">IEQ44_07420</name>
</gene>
<feature type="compositionally biased region" description="Basic residues" evidence="1">
    <location>
        <begin position="496"/>
        <end position="525"/>
    </location>
</feature>
<dbReference type="InterPro" id="IPR007484">
    <property type="entry name" value="Peptidase_M28"/>
</dbReference>
<accession>A0ABR9RSD4</accession>
<dbReference type="Proteomes" id="UP000756387">
    <property type="component" value="Unassembled WGS sequence"/>
</dbReference>